<name>A0AAD1X462_EUPCR</name>
<evidence type="ECO:0000256" key="1">
    <source>
        <dbReference type="SAM" id="MobiDB-lite"/>
    </source>
</evidence>
<protein>
    <submittedName>
        <fullName evidence="2">Uncharacterized protein</fullName>
    </submittedName>
</protein>
<comment type="caution">
    <text evidence="2">The sequence shown here is derived from an EMBL/GenBank/DDBJ whole genome shotgun (WGS) entry which is preliminary data.</text>
</comment>
<reference evidence="2" key="1">
    <citation type="submission" date="2023-07" db="EMBL/GenBank/DDBJ databases">
        <authorList>
            <consortium name="AG Swart"/>
            <person name="Singh M."/>
            <person name="Singh A."/>
            <person name="Seah K."/>
            <person name="Emmerich C."/>
        </authorList>
    </citation>
    <scope>NUCLEOTIDE SEQUENCE</scope>
    <source>
        <strain evidence="2">DP1</strain>
    </source>
</reference>
<sequence length="125" mass="14237">MNSKIILNRPSQDILLFSDLSFIDAEPSPQIPNSSVKFTNTLRLNKGRANRADFRSSSITKNPNATTKPLHCHFQRKPKKKLKDYKPMTYDPKICATWRVLSLPKTSKEGLRSIPSSEILKILLI</sequence>
<evidence type="ECO:0000313" key="3">
    <source>
        <dbReference type="Proteomes" id="UP001295684"/>
    </source>
</evidence>
<dbReference type="EMBL" id="CAMPGE010003561">
    <property type="protein sequence ID" value="CAI2362398.1"/>
    <property type="molecule type" value="Genomic_DNA"/>
</dbReference>
<accession>A0AAD1X462</accession>
<dbReference type="Proteomes" id="UP001295684">
    <property type="component" value="Unassembled WGS sequence"/>
</dbReference>
<proteinExistence type="predicted"/>
<keyword evidence="3" id="KW-1185">Reference proteome</keyword>
<evidence type="ECO:0000313" key="2">
    <source>
        <dbReference type="EMBL" id="CAI2362398.1"/>
    </source>
</evidence>
<gene>
    <name evidence="2" type="ORF">ECRASSUSDP1_LOCUS3721</name>
</gene>
<feature type="compositionally biased region" description="Polar residues" evidence="1">
    <location>
        <begin position="55"/>
        <end position="67"/>
    </location>
</feature>
<organism evidence="2 3">
    <name type="scientific">Euplotes crassus</name>
    <dbReference type="NCBI Taxonomy" id="5936"/>
    <lineage>
        <taxon>Eukaryota</taxon>
        <taxon>Sar</taxon>
        <taxon>Alveolata</taxon>
        <taxon>Ciliophora</taxon>
        <taxon>Intramacronucleata</taxon>
        <taxon>Spirotrichea</taxon>
        <taxon>Hypotrichia</taxon>
        <taxon>Euplotida</taxon>
        <taxon>Euplotidae</taxon>
        <taxon>Moneuplotes</taxon>
    </lineage>
</organism>
<dbReference type="AlphaFoldDB" id="A0AAD1X462"/>
<feature type="region of interest" description="Disordered" evidence="1">
    <location>
        <begin position="50"/>
        <end position="70"/>
    </location>
</feature>